<dbReference type="Pfam" id="PF13833">
    <property type="entry name" value="EF-hand_8"/>
    <property type="match status" value="1"/>
</dbReference>
<evidence type="ECO:0000313" key="5">
    <source>
        <dbReference type="Proteomes" id="UP001154282"/>
    </source>
</evidence>
<dbReference type="Proteomes" id="UP001154282">
    <property type="component" value="Unassembled WGS sequence"/>
</dbReference>
<feature type="domain" description="EF-hand" evidence="3">
    <location>
        <begin position="120"/>
        <end position="155"/>
    </location>
</feature>
<keyword evidence="2" id="KW-0106">Calcium</keyword>
<dbReference type="Gene3D" id="1.10.238.10">
    <property type="entry name" value="EF-hand"/>
    <property type="match status" value="2"/>
</dbReference>
<sequence length="240" mass="26777">DNSCAAKGLLNEGNKDDERSSLLGHLQSFVKSQKVGQISISAGKFSSLYSPSGTTSSEAMSNLYRGVSRKDKPRSRHHGGLTQQKKQEIKEAFDLFDTDGSGTIDAKELNVAMRALGFEMTEEQINQMIADVDKDGSGSIDFDEFVHMMTAKIGERDTKEELMKAFRIIDNDKNVRFSLHLLYWSLLQCSGFHTLSCGPIVLIQGKISGDDIKRIAKELGESFTDREIQEMVDEADRDRK</sequence>
<dbReference type="InterPro" id="IPR018247">
    <property type="entry name" value="EF_Hand_1_Ca_BS"/>
</dbReference>
<dbReference type="AlphaFoldDB" id="A0AAV0R8X3"/>
<keyword evidence="5" id="KW-1185">Reference proteome</keyword>
<keyword evidence="1" id="KW-0677">Repeat</keyword>
<proteinExistence type="predicted"/>
<gene>
    <name evidence="4" type="ORF">LITE_LOCUS46898</name>
</gene>
<dbReference type="PROSITE" id="PS00018">
    <property type="entry name" value="EF_HAND_1"/>
    <property type="match status" value="2"/>
</dbReference>
<dbReference type="CDD" id="cd00051">
    <property type="entry name" value="EFh"/>
    <property type="match status" value="2"/>
</dbReference>
<organism evidence="4 5">
    <name type="scientific">Linum tenue</name>
    <dbReference type="NCBI Taxonomy" id="586396"/>
    <lineage>
        <taxon>Eukaryota</taxon>
        <taxon>Viridiplantae</taxon>
        <taxon>Streptophyta</taxon>
        <taxon>Embryophyta</taxon>
        <taxon>Tracheophyta</taxon>
        <taxon>Spermatophyta</taxon>
        <taxon>Magnoliopsida</taxon>
        <taxon>eudicotyledons</taxon>
        <taxon>Gunneridae</taxon>
        <taxon>Pentapetalae</taxon>
        <taxon>rosids</taxon>
        <taxon>fabids</taxon>
        <taxon>Malpighiales</taxon>
        <taxon>Linaceae</taxon>
        <taxon>Linum</taxon>
    </lineage>
</organism>
<name>A0AAV0R8X3_9ROSI</name>
<dbReference type="SUPFAM" id="SSF47473">
    <property type="entry name" value="EF-hand"/>
    <property type="match status" value="1"/>
</dbReference>
<feature type="non-terminal residue" evidence="4">
    <location>
        <position position="1"/>
    </location>
</feature>
<comment type="caution">
    <text evidence="4">The sequence shown here is derived from an EMBL/GenBank/DDBJ whole genome shotgun (WGS) entry which is preliminary data.</text>
</comment>
<evidence type="ECO:0000259" key="3">
    <source>
        <dbReference type="PROSITE" id="PS50222"/>
    </source>
</evidence>
<evidence type="ECO:0000313" key="4">
    <source>
        <dbReference type="EMBL" id="CAI0553596.1"/>
    </source>
</evidence>
<dbReference type="SMART" id="SM00054">
    <property type="entry name" value="EFh"/>
    <property type="match status" value="2"/>
</dbReference>
<dbReference type="FunFam" id="1.10.238.10:FF:000256">
    <property type="entry name" value="probable calcium-binding protein CML20"/>
    <property type="match status" value="1"/>
</dbReference>
<dbReference type="InterPro" id="IPR011992">
    <property type="entry name" value="EF-hand-dom_pair"/>
</dbReference>
<dbReference type="Pfam" id="PF13499">
    <property type="entry name" value="EF-hand_7"/>
    <property type="match status" value="1"/>
</dbReference>
<protein>
    <recommendedName>
        <fullName evidence="3">EF-hand domain-containing protein</fullName>
    </recommendedName>
</protein>
<reference evidence="4" key="1">
    <citation type="submission" date="2022-08" db="EMBL/GenBank/DDBJ databases">
        <authorList>
            <person name="Gutierrez-Valencia J."/>
        </authorList>
    </citation>
    <scope>NUCLEOTIDE SEQUENCE</scope>
</reference>
<dbReference type="InterPro" id="IPR002048">
    <property type="entry name" value="EF_hand_dom"/>
</dbReference>
<evidence type="ECO:0000256" key="1">
    <source>
        <dbReference type="ARBA" id="ARBA00022737"/>
    </source>
</evidence>
<feature type="domain" description="EF-hand" evidence="3">
    <location>
        <begin position="84"/>
        <end position="119"/>
    </location>
</feature>
<dbReference type="PROSITE" id="PS50222">
    <property type="entry name" value="EF_HAND_2"/>
    <property type="match status" value="2"/>
</dbReference>
<accession>A0AAV0R8X3</accession>
<dbReference type="EMBL" id="CAMGYJ010000010">
    <property type="protein sequence ID" value="CAI0553596.1"/>
    <property type="molecule type" value="Genomic_DNA"/>
</dbReference>
<dbReference type="PANTHER" id="PTHR23050">
    <property type="entry name" value="CALCIUM BINDING PROTEIN"/>
    <property type="match status" value="1"/>
</dbReference>
<dbReference type="GO" id="GO:0005509">
    <property type="term" value="F:calcium ion binding"/>
    <property type="evidence" value="ECO:0007669"/>
    <property type="project" value="InterPro"/>
</dbReference>
<evidence type="ECO:0000256" key="2">
    <source>
        <dbReference type="ARBA" id="ARBA00022837"/>
    </source>
</evidence>
<dbReference type="InterPro" id="IPR050145">
    <property type="entry name" value="Centrin_CML-like"/>
</dbReference>
<dbReference type="FunFam" id="1.10.238.10:FF:000637">
    <property type="entry name" value="Putative calcium-binding protein CML20"/>
    <property type="match status" value="1"/>
</dbReference>